<dbReference type="GO" id="GO:0005886">
    <property type="term" value="C:plasma membrane"/>
    <property type="evidence" value="ECO:0007669"/>
    <property type="project" value="TreeGrafter"/>
</dbReference>
<evidence type="ECO:0000313" key="4">
    <source>
        <dbReference type="Proteomes" id="UP000694846"/>
    </source>
</evidence>
<keyword evidence="2" id="KW-0862">Zinc</keyword>
<dbReference type="SMART" id="SM01260">
    <property type="entry name" value="LANC_like"/>
    <property type="match status" value="1"/>
</dbReference>
<dbReference type="CDD" id="cd04794">
    <property type="entry name" value="euk_LANCL"/>
    <property type="match status" value="1"/>
</dbReference>
<dbReference type="GO" id="GO:0046872">
    <property type="term" value="F:metal ion binding"/>
    <property type="evidence" value="ECO:0007669"/>
    <property type="project" value="UniProtKB-KW"/>
</dbReference>
<feature type="binding site" evidence="2">
    <location>
        <position position="362"/>
    </location>
    <ligand>
        <name>Zn(2+)</name>
        <dbReference type="ChEBI" id="CHEBI:29105"/>
    </ligand>
</feature>
<accession>A0A8B8FFP9</accession>
<feature type="binding site" evidence="2">
    <location>
        <position position="315"/>
    </location>
    <ligand>
        <name>Zn(2+)</name>
        <dbReference type="ChEBI" id="CHEBI:29105"/>
    </ligand>
</feature>
<dbReference type="PANTHER" id="PTHR12736">
    <property type="entry name" value="LANC-LIKE PROTEIN"/>
    <property type="match status" value="1"/>
</dbReference>
<evidence type="ECO:0000256" key="2">
    <source>
        <dbReference type="PIRSR" id="PIRSR607822-1"/>
    </source>
</evidence>
<dbReference type="GeneID" id="112682700"/>
<dbReference type="GO" id="GO:0031179">
    <property type="term" value="P:peptide modification"/>
    <property type="evidence" value="ECO:0007669"/>
    <property type="project" value="InterPro"/>
</dbReference>
<dbReference type="SUPFAM" id="SSF158745">
    <property type="entry name" value="LanC-like"/>
    <property type="match status" value="1"/>
</dbReference>
<feature type="region of interest" description="Disordered" evidence="3">
    <location>
        <begin position="1"/>
        <end position="25"/>
    </location>
</feature>
<dbReference type="PANTHER" id="PTHR12736:SF21">
    <property type="entry name" value="LANC-LIKE PROTEIN 2"/>
    <property type="match status" value="1"/>
</dbReference>
<organism evidence="4 5">
    <name type="scientific">Sipha flava</name>
    <name type="common">yellow sugarcane aphid</name>
    <dbReference type="NCBI Taxonomy" id="143950"/>
    <lineage>
        <taxon>Eukaryota</taxon>
        <taxon>Metazoa</taxon>
        <taxon>Ecdysozoa</taxon>
        <taxon>Arthropoda</taxon>
        <taxon>Hexapoda</taxon>
        <taxon>Insecta</taxon>
        <taxon>Pterygota</taxon>
        <taxon>Neoptera</taxon>
        <taxon>Paraneoptera</taxon>
        <taxon>Hemiptera</taxon>
        <taxon>Sternorrhyncha</taxon>
        <taxon>Aphidomorpha</taxon>
        <taxon>Aphidoidea</taxon>
        <taxon>Aphididae</taxon>
        <taxon>Sipha</taxon>
    </lineage>
</organism>
<dbReference type="PRINTS" id="PR01950">
    <property type="entry name" value="LANCSUPER"/>
</dbReference>
<keyword evidence="4" id="KW-1185">Reference proteome</keyword>
<evidence type="ECO:0000313" key="5">
    <source>
        <dbReference type="RefSeq" id="XP_025409170.1"/>
    </source>
</evidence>
<dbReference type="Proteomes" id="UP000694846">
    <property type="component" value="Unplaced"/>
</dbReference>
<keyword evidence="2" id="KW-0479">Metal-binding</keyword>
<dbReference type="OrthoDB" id="10257263at2759"/>
<comment type="similarity">
    <text evidence="1">Belongs to the LanC-like protein family.</text>
</comment>
<reference evidence="5" key="1">
    <citation type="submission" date="2025-08" db="UniProtKB">
        <authorList>
            <consortium name="RefSeq"/>
        </authorList>
    </citation>
    <scope>IDENTIFICATION</scope>
    <source>
        <tissue evidence="5">Whole body</tissue>
    </source>
</reference>
<dbReference type="PRINTS" id="PR01951">
    <property type="entry name" value="LANCEUKARYTE"/>
</dbReference>
<evidence type="ECO:0000256" key="1">
    <source>
        <dbReference type="ARBA" id="ARBA00007179"/>
    </source>
</evidence>
<name>A0A8B8FFP9_9HEMI</name>
<dbReference type="Gene3D" id="1.50.10.10">
    <property type="match status" value="1"/>
</dbReference>
<dbReference type="GO" id="GO:0005975">
    <property type="term" value="P:carbohydrate metabolic process"/>
    <property type="evidence" value="ECO:0007669"/>
    <property type="project" value="InterPro"/>
</dbReference>
<evidence type="ECO:0000256" key="3">
    <source>
        <dbReference type="SAM" id="MobiDB-lite"/>
    </source>
</evidence>
<dbReference type="RefSeq" id="XP_025409170.1">
    <property type="nucleotide sequence ID" value="XM_025553385.1"/>
</dbReference>
<dbReference type="InterPro" id="IPR020464">
    <property type="entry name" value="LanC-like_prot_euk"/>
</dbReference>
<dbReference type="AlphaFoldDB" id="A0A8B8FFP9"/>
<gene>
    <name evidence="5" type="primary">LOC112682700</name>
</gene>
<feature type="binding site" evidence="2">
    <location>
        <position position="361"/>
    </location>
    <ligand>
        <name>Zn(2+)</name>
        <dbReference type="ChEBI" id="CHEBI:29105"/>
    </ligand>
</feature>
<dbReference type="InterPro" id="IPR007822">
    <property type="entry name" value="LANC-like"/>
</dbReference>
<dbReference type="Pfam" id="PF05147">
    <property type="entry name" value="LANC_like"/>
    <property type="match status" value="1"/>
</dbReference>
<sequence length="435" mass="49623">MVDKKKSDQKKPEQTKPEPSRHYTNELCELSPEKADEVVGRSLKLYYMVDKFKTTQTFENKLNEFVEANMHILSQQVKLFLKKPKPKEHELTVESVYSGMAGIALLYNFYASKTNNKNKTREKAKQIIEKCIAVLDDKSNSVTYLTGKSGIYVTATEIYKDMGDLDNARKMIEKIVGLLSLALNEKMPDVLFYGRAGYLYSLLLLKKIGWEDPERDRLIRSVVTTIFNNGIRTCVKDKPRKTSLMYKWHNKKYLGAAQGLSGILHCLLLAKTYVTKKELDDLIKPALDYLLTLRYKSGNLPSSLCNDPDTLVQWCHGAPGVSHTYALAYKIFRDEKYLNAAEQYADVVWKRGLLTKGYGLCHGVSGNTYTFMTLYQLTGKSKYLYRAARFIDWCLTTDRQNKIPDQPYSLFEGISGVTYALLDVQNPALANFPGF</sequence>
<dbReference type="InterPro" id="IPR012341">
    <property type="entry name" value="6hp_glycosidase-like_sf"/>
</dbReference>
<proteinExistence type="inferred from homology"/>
<protein>
    <submittedName>
        <fullName evidence="5">LanC-like protein 2</fullName>
    </submittedName>
</protein>
<feature type="compositionally biased region" description="Basic and acidic residues" evidence="3">
    <location>
        <begin position="1"/>
        <end position="24"/>
    </location>
</feature>